<evidence type="ECO:0000313" key="5">
    <source>
        <dbReference type="Proteomes" id="UP001295423"/>
    </source>
</evidence>
<feature type="region of interest" description="Disordered" evidence="3">
    <location>
        <begin position="281"/>
        <end position="321"/>
    </location>
</feature>
<dbReference type="EMBL" id="CAKOGP040000557">
    <property type="protein sequence ID" value="CAJ1936662.1"/>
    <property type="molecule type" value="Genomic_DNA"/>
</dbReference>
<dbReference type="InterPro" id="IPR005552">
    <property type="entry name" value="Scramblase"/>
</dbReference>
<dbReference type="GO" id="GO:0005886">
    <property type="term" value="C:plasma membrane"/>
    <property type="evidence" value="ECO:0007669"/>
    <property type="project" value="TreeGrafter"/>
</dbReference>
<evidence type="ECO:0000256" key="3">
    <source>
        <dbReference type="SAM" id="MobiDB-lite"/>
    </source>
</evidence>
<proteinExistence type="inferred from homology"/>
<comment type="similarity">
    <text evidence="1 2">Belongs to the phospholipid scramblase family.</text>
</comment>
<gene>
    <name evidence="4" type="ORF">CYCCA115_LOCUS5304</name>
</gene>
<dbReference type="Pfam" id="PF03803">
    <property type="entry name" value="Scramblase"/>
    <property type="match status" value="1"/>
</dbReference>
<dbReference type="GO" id="GO:0017128">
    <property type="term" value="F:phospholipid scramblase activity"/>
    <property type="evidence" value="ECO:0007669"/>
    <property type="project" value="InterPro"/>
</dbReference>
<reference evidence="4" key="1">
    <citation type="submission" date="2023-08" db="EMBL/GenBank/DDBJ databases">
        <authorList>
            <person name="Audoor S."/>
            <person name="Bilcke G."/>
        </authorList>
    </citation>
    <scope>NUCLEOTIDE SEQUENCE</scope>
</reference>
<comment type="caution">
    <text evidence="4">The sequence shown here is derived from an EMBL/GenBank/DDBJ whole genome shotgun (WGS) entry which is preliminary data.</text>
</comment>
<name>A0AAD2FFE3_9STRA</name>
<dbReference type="Proteomes" id="UP001295423">
    <property type="component" value="Unassembled WGS sequence"/>
</dbReference>
<keyword evidence="5" id="KW-1185">Reference proteome</keyword>
<dbReference type="PANTHER" id="PTHR23248">
    <property type="entry name" value="PHOSPHOLIPID SCRAMBLASE-RELATED"/>
    <property type="match status" value="1"/>
</dbReference>
<dbReference type="AlphaFoldDB" id="A0AAD2FFE3"/>
<evidence type="ECO:0000256" key="1">
    <source>
        <dbReference type="ARBA" id="ARBA00005350"/>
    </source>
</evidence>
<sequence>METFAETHKLVIKQKFEPLEALANAAANALDLDMLGGLGEIANKYDVFTNDGGDKFRVIETSEMCGCTGRACCRPNHKLQLHVYEPAKSDTQEAMLLDRPCKCGQCCAILDICRPEMTVFEGPEINGNKIGYIKQPVLGGYLSPSLEIMDREEDEEPYATIKSEACCCIGGLFFDHDFTVTDKDGNLVGKITKTRPDSIGGFAKELASDADVFALELNQNSSLTAKQKANIFAGLYLIDYMFFENEGELKLDYVNRECSFKCCDLYCCGCVCPCSCNCGGKSDEEEDEEGAVQDGVVEDDGGDDGDDGAGDGDGDAGEEEE</sequence>
<accession>A0AAD2FFE3</accession>
<protein>
    <recommendedName>
        <fullName evidence="2">Phospholipid scramblase</fullName>
    </recommendedName>
</protein>
<organism evidence="4 5">
    <name type="scientific">Cylindrotheca closterium</name>
    <dbReference type="NCBI Taxonomy" id="2856"/>
    <lineage>
        <taxon>Eukaryota</taxon>
        <taxon>Sar</taxon>
        <taxon>Stramenopiles</taxon>
        <taxon>Ochrophyta</taxon>
        <taxon>Bacillariophyta</taxon>
        <taxon>Bacillariophyceae</taxon>
        <taxon>Bacillariophycidae</taxon>
        <taxon>Bacillariales</taxon>
        <taxon>Bacillariaceae</taxon>
        <taxon>Cylindrotheca</taxon>
    </lineage>
</organism>
<feature type="compositionally biased region" description="Acidic residues" evidence="3">
    <location>
        <begin position="283"/>
        <end position="321"/>
    </location>
</feature>
<evidence type="ECO:0000313" key="4">
    <source>
        <dbReference type="EMBL" id="CAJ1936662.1"/>
    </source>
</evidence>
<dbReference type="PANTHER" id="PTHR23248:SF9">
    <property type="entry name" value="PHOSPHOLIPID SCRAMBLASE"/>
    <property type="match status" value="1"/>
</dbReference>
<evidence type="ECO:0000256" key="2">
    <source>
        <dbReference type="RuleBase" id="RU363116"/>
    </source>
</evidence>